<gene>
    <name evidence="3" type="ORF">Cni_G08512</name>
</gene>
<keyword evidence="2" id="KW-1133">Transmembrane helix</keyword>
<organism evidence="3 4">
    <name type="scientific">Canna indica</name>
    <name type="common">Indian-shot</name>
    <dbReference type="NCBI Taxonomy" id="4628"/>
    <lineage>
        <taxon>Eukaryota</taxon>
        <taxon>Viridiplantae</taxon>
        <taxon>Streptophyta</taxon>
        <taxon>Embryophyta</taxon>
        <taxon>Tracheophyta</taxon>
        <taxon>Spermatophyta</taxon>
        <taxon>Magnoliopsida</taxon>
        <taxon>Liliopsida</taxon>
        <taxon>Zingiberales</taxon>
        <taxon>Cannaceae</taxon>
        <taxon>Canna</taxon>
    </lineage>
</organism>
<protein>
    <recommendedName>
        <fullName evidence="5">Transmembrane protein</fullName>
    </recommendedName>
</protein>
<feature type="transmembrane region" description="Helical" evidence="2">
    <location>
        <begin position="266"/>
        <end position="288"/>
    </location>
</feature>
<evidence type="ECO:0000313" key="4">
    <source>
        <dbReference type="Proteomes" id="UP001327560"/>
    </source>
</evidence>
<evidence type="ECO:0000313" key="3">
    <source>
        <dbReference type="EMBL" id="WOK99800.1"/>
    </source>
</evidence>
<evidence type="ECO:0000256" key="2">
    <source>
        <dbReference type="SAM" id="Phobius"/>
    </source>
</evidence>
<dbReference type="EMBL" id="CP136892">
    <property type="protein sequence ID" value="WOK99800.1"/>
    <property type="molecule type" value="Genomic_DNA"/>
</dbReference>
<dbReference type="PANTHER" id="PTHR34064">
    <property type="entry name" value="OS04G0672300 PROTEIN"/>
    <property type="match status" value="1"/>
</dbReference>
<evidence type="ECO:0008006" key="5">
    <source>
        <dbReference type="Google" id="ProtNLM"/>
    </source>
</evidence>
<dbReference type="AlphaFoldDB" id="A0AAQ3K647"/>
<keyword evidence="2" id="KW-0472">Membrane</keyword>
<keyword evidence="4" id="KW-1185">Reference proteome</keyword>
<feature type="region of interest" description="Disordered" evidence="1">
    <location>
        <begin position="46"/>
        <end position="66"/>
    </location>
</feature>
<proteinExistence type="predicted"/>
<reference evidence="3 4" key="1">
    <citation type="submission" date="2023-10" db="EMBL/GenBank/DDBJ databases">
        <title>Chromosome-scale genome assembly provides insights into flower coloration mechanisms of Canna indica.</title>
        <authorList>
            <person name="Li C."/>
        </authorList>
    </citation>
    <scope>NUCLEOTIDE SEQUENCE [LARGE SCALE GENOMIC DNA]</scope>
    <source>
        <tissue evidence="3">Flower</tissue>
    </source>
</reference>
<name>A0AAQ3K647_9LILI</name>
<dbReference type="Proteomes" id="UP001327560">
    <property type="component" value="Chromosome 3"/>
</dbReference>
<sequence>MISAVCSSKDQSRWSSSHSTFLPRQIARALHDDDDDVDAHGLVQKPQVRSTCTQSSSTSLPISQSKITSRHPYFEGSFQCPQKQLQRSHPPPPPPLSRILGHPRYNSLSSLFSFLCLGRRATRRARRHRGEDRTKRKKIRPISVSYCWKQIANMDKGGSVVLDIECLTQQSDLCCSGSPKMTKALSRKGSIRMEKRIGEEKEADNSLKKLIAKVVPSQMEQFKQPILPLKTLQTVQSPPSTPVFPDLGEGRSKRLNRLTIIHPRRILLFFATMSSLGTMVLIYFTLAINRRGGGD</sequence>
<feature type="compositionally biased region" description="Low complexity" evidence="1">
    <location>
        <begin position="53"/>
        <end position="65"/>
    </location>
</feature>
<evidence type="ECO:0000256" key="1">
    <source>
        <dbReference type="SAM" id="MobiDB-lite"/>
    </source>
</evidence>
<dbReference type="PANTHER" id="PTHR34064:SF3">
    <property type="entry name" value="OS04G0672300 PROTEIN"/>
    <property type="match status" value="1"/>
</dbReference>
<accession>A0AAQ3K647</accession>
<keyword evidence="2" id="KW-0812">Transmembrane</keyword>